<sequence length="235" mass="25229">MSVIFAFVAGALSFFSPCVFPLVPAYVAHLTGTPIAGDKIQIGKREIFIRSLAFIGGFSIIFVVMGATASVIGQMFAQYRDLVEKIAGLFIIIFGLQMAGILSFRLLMKEKRWDAGAKKPTGLLSSILVGMAFAAGWSPCVGLTLSSILLLASSTKTLYSGMGLLLLYSLGLGVPFLLISLAITKSLKIVKNINRWLPTLSKVNGWLLVALGVLLYTGKMTKISAILSSYSIFSF</sequence>
<reference evidence="8 9" key="1">
    <citation type="submission" date="2024-09" db="EMBL/GenBank/DDBJ databases">
        <authorList>
            <person name="Sun Q."/>
            <person name="Mori K."/>
        </authorList>
    </citation>
    <scope>NUCLEOTIDE SEQUENCE [LARGE SCALE GENOMIC DNA]</scope>
    <source>
        <strain evidence="8 9">CCM 7224</strain>
    </source>
</reference>
<feature type="transmembrane region" description="Helical" evidence="6">
    <location>
        <begin position="205"/>
        <end position="233"/>
    </location>
</feature>
<evidence type="ECO:0000256" key="1">
    <source>
        <dbReference type="ARBA" id="ARBA00004141"/>
    </source>
</evidence>
<feature type="transmembrane region" description="Helical" evidence="6">
    <location>
        <begin position="47"/>
        <end position="74"/>
    </location>
</feature>
<keyword evidence="3 6" id="KW-0812">Transmembrane</keyword>
<keyword evidence="4 6" id="KW-1133">Transmembrane helix</keyword>
<organism evidence="8 9">
    <name type="scientific">Geobacillus jurassicus</name>
    <dbReference type="NCBI Taxonomy" id="235932"/>
    <lineage>
        <taxon>Bacteria</taxon>
        <taxon>Bacillati</taxon>
        <taxon>Bacillota</taxon>
        <taxon>Bacilli</taxon>
        <taxon>Bacillales</taxon>
        <taxon>Anoxybacillaceae</taxon>
        <taxon>Geobacillus</taxon>
    </lineage>
</organism>
<evidence type="ECO:0000256" key="4">
    <source>
        <dbReference type="ARBA" id="ARBA00022989"/>
    </source>
</evidence>
<evidence type="ECO:0000256" key="3">
    <source>
        <dbReference type="ARBA" id="ARBA00022692"/>
    </source>
</evidence>
<dbReference type="InterPro" id="IPR003834">
    <property type="entry name" value="Cyt_c_assmbl_TM_dom"/>
</dbReference>
<keyword evidence="9" id="KW-1185">Reference proteome</keyword>
<evidence type="ECO:0000259" key="7">
    <source>
        <dbReference type="Pfam" id="PF02683"/>
    </source>
</evidence>
<evidence type="ECO:0000256" key="5">
    <source>
        <dbReference type="ARBA" id="ARBA00023136"/>
    </source>
</evidence>
<accession>A0ABV6GXJ9</accession>
<feature type="transmembrane region" description="Helical" evidence="6">
    <location>
        <begin position="6"/>
        <end position="27"/>
    </location>
</feature>
<dbReference type="PANTHER" id="PTHR31272">
    <property type="entry name" value="CYTOCHROME C-TYPE BIOGENESIS PROTEIN HI_1454-RELATED"/>
    <property type="match status" value="1"/>
</dbReference>
<feature type="domain" description="Cytochrome C biogenesis protein transmembrane" evidence="7">
    <location>
        <begin position="3"/>
        <end position="216"/>
    </location>
</feature>
<comment type="similarity">
    <text evidence="2">Belongs to the DsbD family.</text>
</comment>
<evidence type="ECO:0000313" key="8">
    <source>
        <dbReference type="EMBL" id="MFC0298352.1"/>
    </source>
</evidence>
<feature type="transmembrane region" description="Helical" evidence="6">
    <location>
        <begin position="86"/>
        <end position="107"/>
    </location>
</feature>
<gene>
    <name evidence="8" type="ORF">ACFFHQ_13135</name>
</gene>
<evidence type="ECO:0000256" key="6">
    <source>
        <dbReference type="SAM" id="Phobius"/>
    </source>
</evidence>
<feature type="transmembrane region" description="Helical" evidence="6">
    <location>
        <begin position="127"/>
        <end position="152"/>
    </location>
</feature>
<dbReference type="EMBL" id="JBHLVN010000072">
    <property type="protein sequence ID" value="MFC0298352.1"/>
    <property type="molecule type" value="Genomic_DNA"/>
</dbReference>
<evidence type="ECO:0000313" key="9">
    <source>
        <dbReference type="Proteomes" id="UP001589785"/>
    </source>
</evidence>
<dbReference type="Proteomes" id="UP001589785">
    <property type="component" value="Unassembled WGS sequence"/>
</dbReference>
<feature type="transmembrane region" description="Helical" evidence="6">
    <location>
        <begin position="158"/>
        <end position="184"/>
    </location>
</feature>
<comment type="subcellular location">
    <subcellularLocation>
        <location evidence="1">Membrane</location>
        <topology evidence="1">Multi-pass membrane protein</topology>
    </subcellularLocation>
</comment>
<proteinExistence type="inferred from homology"/>
<dbReference type="Pfam" id="PF02683">
    <property type="entry name" value="DsbD_TM"/>
    <property type="match status" value="1"/>
</dbReference>
<name>A0ABV6GXJ9_9BACL</name>
<evidence type="ECO:0000256" key="2">
    <source>
        <dbReference type="ARBA" id="ARBA00006143"/>
    </source>
</evidence>
<dbReference type="RefSeq" id="WP_066233210.1">
    <property type="nucleotide sequence ID" value="NZ_JBHLVN010000072.1"/>
</dbReference>
<comment type="caution">
    <text evidence="8">The sequence shown here is derived from an EMBL/GenBank/DDBJ whole genome shotgun (WGS) entry which is preliminary data.</text>
</comment>
<protein>
    <submittedName>
        <fullName evidence="8">Cytochrome c biogenesis CcdA family protein</fullName>
    </submittedName>
</protein>
<keyword evidence="5 6" id="KW-0472">Membrane</keyword>
<dbReference type="PANTHER" id="PTHR31272:SF4">
    <property type="entry name" value="CYTOCHROME C-TYPE BIOGENESIS PROTEIN HI_1454-RELATED"/>
    <property type="match status" value="1"/>
</dbReference>
<dbReference type="InterPro" id="IPR051790">
    <property type="entry name" value="Cytochrome_c-biogenesis_DsbD"/>
</dbReference>